<evidence type="ECO:0000256" key="4">
    <source>
        <dbReference type="ARBA" id="ARBA00022989"/>
    </source>
</evidence>
<feature type="transmembrane region" description="Helical" evidence="6">
    <location>
        <begin position="387"/>
        <end position="407"/>
    </location>
</feature>
<proteinExistence type="predicted"/>
<comment type="caution">
    <text evidence="8">The sequence shown here is derived from an EMBL/GenBank/DDBJ whole genome shotgun (WGS) entry which is preliminary data.</text>
</comment>
<dbReference type="InterPro" id="IPR011701">
    <property type="entry name" value="MFS"/>
</dbReference>
<keyword evidence="3 6" id="KW-0812">Transmembrane</keyword>
<dbReference type="PRINTS" id="PR01036">
    <property type="entry name" value="TCRTETB"/>
</dbReference>
<keyword evidence="5 6" id="KW-0472">Membrane</keyword>
<feature type="transmembrane region" description="Helical" evidence="6">
    <location>
        <begin position="348"/>
        <end position="367"/>
    </location>
</feature>
<feature type="transmembrane region" description="Helical" evidence="6">
    <location>
        <begin position="169"/>
        <end position="187"/>
    </location>
</feature>
<dbReference type="Gene3D" id="1.20.1720.10">
    <property type="entry name" value="Multidrug resistance protein D"/>
    <property type="match status" value="1"/>
</dbReference>
<evidence type="ECO:0000256" key="6">
    <source>
        <dbReference type="SAM" id="Phobius"/>
    </source>
</evidence>
<evidence type="ECO:0000256" key="5">
    <source>
        <dbReference type="ARBA" id="ARBA00023136"/>
    </source>
</evidence>
<comment type="subcellular location">
    <subcellularLocation>
        <location evidence="1">Cell membrane</location>
        <topology evidence="1">Multi-pass membrane protein</topology>
    </subcellularLocation>
</comment>
<reference evidence="8 9" key="1">
    <citation type="submission" date="2021-03" db="EMBL/GenBank/DDBJ databases">
        <title>Genomic Encyclopedia of Type Strains, Phase IV (KMG-IV): sequencing the most valuable type-strain genomes for metagenomic binning, comparative biology and taxonomic classification.</title>
        <authorList>
            <person name="Goeker M."/>
        </authorList>
    </citation>
    <scope>NUCLEOTIDE SEQUENCE [LARGE SCALE GENOMIC DNA]</scope>
    <source>
        <strain evidence="8 9">DSM 101953</strain>
    </source>
</reference>
<keyword evidence="4 6" id="KW-1133">Transmembrane helix</keyword>
<feature type="transmembrane region" description="Helical" evidence="6">
    <location>
        <begin position="111"/>
        <end position="131"/>
    </location>
</feature>
<evidence type="ECO:0000313" key="8">
    <source>
        <dbReference type="EMBL" id="MBP2110390.1"/>
    </source>
</evidence>
<protein>
    <submittedName>
        <fullName evidence="8">DHA2 family metal-tetracycline-proton antiporter-like MFS transporter</fullName>
    </submittedName>
</protein>
<evidence type="ECO:0000256" key="1">
    <source>
        <dbReference type="ARBA" id="ARBA00004651"/>
    </source>
</evidence>
<organism evidence="8 9">
    <name type="scientific">Paenibacillus silagei</name>
    <dbReference type="NCBI Taxonomy" id="1670801"/>
    <lineage>
        <taxon>Bacteria</taxon>
        <taxon>Bacillati</taxon>
        <taxon>Bacillota</taxon>
        <taxon>Bacilli</taxon>
        <taxon>Bacillales</taxon>
        <taxon>Paenibacillaceae</taxon>
        <taxon>Paenibacillus</taxon>
    </lineage>
</organism>
<dbReference type="RefSeq" id="WP_209868965.1">
    <property type="nucleotide sequence ID" value="NZ_JAGGLV010000001.1"/>
</dbReference>
<dbReference type="CDD" id="cd17321">
    <property type="entry name" value="MFS_MMR_MDR_like"/>
    <property type="match status" value="1"/>
</dbReference>
<evidence type="ECO:0000259" key="7">
    <source>
        <dbReference type="PROSITE" id="PS50850"/>
    </source>
</evidence>
<dbReference type="Pfam" id="PF07690">
    <property type="entry name" value="MFS_1"/>
    <property type="match status" value="1"/>
</dbReference>
<feature type="transmembrane region" description="Helical" evidence="6">
    <location>
        <begin position="81"/>
        <end position="105"/>
    </location>
</feature>
<feature type="transmembrane region" description="Helical" evidence="6">
    <location>
        <begin position="223"/>
        <end position="240"/>
    </location>
</feature>
<keyword evidence="2" id="KW-0813">Transport</keyword>
<gene>
    <name evidence="8" type="ORF">J2Z70_000529</name>
</gene>
<feature type="transmembrane region" description="Helical" evidence="6">
    <location>
        <begin position="12"/>
        <end position="30"/>
    </location>
</feature>
<feature type="transmembrane region" description="Helical" evidence="6">
    <location>
        <begin position="199"/>
        <end position="217"/>
    </location>
</feature>
<feature type="transmembrane region" description="Helical" evidence="6">
    <location>
        <begin position="291"/>
        <end position="312"/>
    </location>
</feature>
<keyword evidence="9" id="KW-1185">Reference proteome</keyword>
<feature type="transmembrane region" description="Helical" evidence="6">
    <location>
        <begin position="324"/>
        <end position="342"/>
    </location>
</feature>
<feature type="transmembrane region" description="Helical" evidence="6">
    <location>
        <begin position="427"/>
        <end position="448"/>
    </location>
</feature>
<sequence length="465" mass="49421">MQNHAVTPNTKGNVLMRALVFILVISSMNANMFNIVLPTISKQFELSPSQVSWVITSYMIVYAVGAVTFGKLTEKYRLKDLLTYGLLLFVLGSMAGVAATEYWMIIAGRVIQAAGASVIPAMAMIIPIRYFSPEKRGRALGTSAIGIALGTALGPIIAGMVISAWSWRILFLIPLLSLLTLPVYRKYLQDDESGKAGPMDWLGGILLAGAVTATLLALTSGSFPFALAAVLMLLLFILRIRSAAAPFIHPDIFRNRQYSIILMITFCITGISFSSPYLIPQMLTLVNGLSPAYVGIIMLPAAIVTTVLGRKGGKLADEHGNPRLVYTAASLLGIGFLCLSSVAGGSSVLVSISLVFCVLGQSFMQIAMSNTVSRTLTPEQTGVGMGLFSMLTFISAATSTAVLGKVLDSGAPAAAFNPIPGNEASFVFSNIFAVLAVLVIAVSMVYYVQFGRKESRSSGTISRGL</sequence>
<evidence type="ECO:0000313" key="9">
    <source>
        <dbReference type="Proteomes" id="UP000773462"/>
    </source>
</evidence>
<feature type="transmembrane region" description="Helical" evidence="6">
    <location>
        <begin position="260"/>
        <end position="279"/>
    </location>
</feature>
<evidence type="ECO:0000256" key="2">
    <source>
        <dbReference type="ARBA" id="ARBA00022448"/>
    </source>
</evidence>
<accession>A0ABS4NK23</accession>
<name>A0ABS4NK23_9BACL</name>
<dbReference type="PROSITE" id="PS50850">
    <property type="entry name" value="MFS"/>
    <property type="match status" value="1"/>
</dbReference>
<dbReference type="InterPro" id="IPR020846">
    <property type="entry name" value="MFS_dom"/>
</dbReference>
<dbReference type="Proteomes" id="UP000773462">
    <property type="component" value="Unassembled WGS sequence"/>
</dbReference>
<dbReference type="SUPFAM" id="SSF103473">
    <property type="entry name" value="MFS general substrate transporter"/>
    <property type="match status" value="1"/>
</dbReference>
<dbReference type="InterPro" id="IPR036259">
    <property type="entry name" value="MFS_trans_sf"/>
</dbReference>
<feature type="transmembrane region" description="Helical" evidence="6">
    <location>
        <begin position="50"/>
        <end position="69"/>
    </location>
</feature>
<feature type="domain" description="Major facilitator superfamily (MFS) profile" evidence="7">
    <location>
        <begin position="15"/>
        <end position="454"/>
    </location>
</feature>
<dbReference type="PANTHER" id="PTHR42718:SF9">
    <property type="entry name" value="MAJOR FACILITATOR SUPERFAMILY MULTIDRUG TRANSPORTER MFSC"/>
    <property type="match status" value="1"/>
</dbReference>
<dbReference type="Gene3D" id="1.20.1250.20">
    <property type="entry name" value="MFS general substrate transporter like domains"/>
    <property type="match status" value="1"/>
</dbReference>
<evidence type="ECO:0000256" key="3">
    <source>
        <dbReference type="ARBA" id="ARBA00022692"/>
    </source>
</evidence>
<dbReference type="EMBL" id="JAGGLV010000001">
    <property type="protein sequence ID" value="MBP2110390.1"/>
    <property type="molecule type" value="Genomic_DNA"/>
</dbReference>
<dbReference type="PANTHER" id="PTHR42718">
    <property type="entry name" value="MAJOR FACILITATOR SUPERFAMILY MULTIDRUG TRANSPORTER MFSC"/>
    <property type="match status" value="1"/>
</dbReference>
<feature type="transmembrane region" description="Helical" evidence="6">
    <location>
        <begin position="143"/>
        <end position="163"/>
    </location>
</feature>